<evidence type="ECO:0000259" key="6">
    <source>
        <dbReference type="Pfam" id="PF04542"/>
    </source>
</evidence>
<comment type="similarity">
    <text evidence="1">Belongs to the sigma-70 factor family. ECF subfamily.</text>
</comment>
<dbReference type="PANTHER" id="PTHR43133">
    <property type="entry name" value="RNA POLYMERASE ECF-TYPE SIGMA FACTO"/>
    <property type="match status" value="1"/>
</dbReference>
<evidence type="ECO:0000313" key="8">
    <source>
        <dbReference type="EMBL" id="SBT54452.1"/>
    </source>
</evidence>
<dbReference type="SUPFAM" id="SSF88659">
    <property type="entry name" value="Sigma3 and sigma4 domains of RNA polymerase sigma factors"/>
    <property type="match status" value="1"/>
</dbReference>
<dbReference type="SUPFAM" id="SSF88946">
    <property type="entry name" value="Sigma2 domain of RNA polymerase sigma factors"/>
    <property type="match status" value="1"/>
</dbReference>
<dbReference type="Pfam" id="PF08281">
    <property type="entry name" value="Sigma70_r4_2"/>
    <property type="match status" value="1"/>
</dbReference>
<dbReference type="InterPro" id="IPR014325">
    <property type="entry name" value="RNA_pol_sigma-E_actinobac"/>
</dbReference>
<name>A0A1A9AEB4_9ACTN</name>
<dbReference type="InterPro" id="IPR014284">
    <property type="entry name" value="RNA_pol_sigma-70_dom"/>
</dbReference>
<reference evidence="8 9" key="1">
    <citation type="submission" date="2016-06" db="EMBL/GenBank/DDBJ databases">
        <authorList>
            <person name="Kjaerup R.B."/>
            <person name="Dalgaard T.S."/>
            <person name="Juul-Madsen H.R."/>
        </authorList>
    </citation>
    <scope>NUCLEOTIDE SEQUENCE [LARGE SCALE GENOMIC DNA]</scope>
    <source>
        <strain evidence="8 9">DSM 45248</strain>
    </source>
</reference>
<dbReference type="NCBIfam" id="TIGR02937">
    <property type="entry name" value="sigma70-ECF"/>
    <property type="match status" value="1"/>
</dbReference>
<dbReference type="NCBIfam" id="TIGR02983">
    <property type="entry name" value="SigE-fam_strep"/>
    <property type="match status" value="1"/>
</dbReference>
<dbReference type="GO" id="GO:0016987">
    <property type="term" value="F:sigma factor activity"/>
    <property type="evidence" value="ECO:0007669"/>
    <property type="project" value="UniProtKB-KW"/>
</dbReference>
<evidence type="ECO:0000256" key="4">
    <source>
        <dbReference type="ARBA" id="ARBA00023125"/>
    </source>
</evidence>
<keyword evidence="2" id="KW-0805">Transcription regulation</keyword>
<feature type="domain" description="RNA polymerase sigma-70 region 2" evidence="6">
    <location>
        <begin position="11"/>
        <end position="76"/>
    </location>
</feature>
<dbReference type="OrthoDB" id="3692620at2"/>
<evidence type="ECO:0000259" key="7">
    <source>
        <dbReference type="Pfam" id="PF08281"/>
    </source>
</evidence>
<dbReference type="PATRIC" id="fig|299146.4.peg.5608"/>
<protein>
    <submittedName>
        <fullName evidence="8">RNA polymerase sigma-70 factor, sigma-E family</fullName>
    </submittedName>
</protein>
<evidence type="ECO:0000256" key="3">
    <source>
        <dbReference type="ARBA" id="ARBA00023082"/>
    </source>
</evidence>
<dbReference type="EMBL" id="LT594324">
    <property type="protein sequence ID" value="SBT54452.1"/>
    <property type="molecule type" value="Genomic_DNA"/>
</dbReference>
<keyword evidence="5" id="KW-0804">Transcription</keyword>
<accession>A0A1A9AEB4</accession>
<keyword evidence="3" id="KW-0731">Sigma factor</keyword>
<dbReference type="AlphaFoldDB" id="A0A1A9AEB4"/>
<dbReference type="Gene3D" id="1.10.1740.10">
    <property type="match status" value="1"/>
</dbReference>
<dbReference type="InterPro" id="IPR007627">
    <property type="entry name" value="RNA_pol_sigma70_r2"/>
</dbReference>
<feature type="domain" description="RNA polymerase sigma factor 70 region 4 type 2" evidence="7">
    <location>
        <begin position="103"/>
        <end position="154"/>
    </location>
</feature>
<dbReference type="InterPro" id="IPR013324">
    <property type="entry name" value="RNA_pol_sigma_r3/r4-like"/>
</dbReference>
<gene>
    <name evidence="8" type="ORF">GA0070621_5436</name>
</gene>
<evidence type="ECO:0000256" key="1">
    <source>
        <dbReference type="ARBA" id="ARBA00010641"/>
    </source>
</evidence>
<evidence type="ECO:0000256" key="2">
    <source>
        <dbReference type="ARBA" id="ARBA00023015"/>
    </source>
</evidence>
<dbReference type="PANTHER" id="PTHR43133:SF50">
    <property type="entry name" value="ECF RNA POLYMERASE SIGMA FACTOR SIGM"/>
    <property type="match status" value="1"/>
</dbReference>
<evidence type="ECO:0000313" key="9">
    <source>
        <dbReference type="Proteomes" id="UP000198765"/>
    </source>
</evidence>
<dbReference type="InterPro" id="IPR039425">
    <property type="entry name" value="RNA_pol_sigma-70-like"/>
</dbReference>
<organism evidence="8 9">
    <name type="scientific">Micromonospora narathiwatensis</name>
    <dbReference type="NCBI Taxonomy" id="299146"/>
    <lineage>
        <taxon>Bacteria</taxon>
        <taxon>Bacillati</taxon>
        <taxon>Actinomycetota</taxon>
        <taxon>Actinomycetes</taxon>
        <taxon>Micromonosporales</taxon>
        <taxon>Micromonosporaceae</taxon>
        <taxon>Micromonospora</taxon>
    </lineage>
</organism>
<dbReference type="InterPro" id="IPR013249">
    <property type="entry name" value="RNA_pol_sigma70_r4_t2"/>
</dbReference>
<dbReference type="RefSeq" id="WP_091200958.1">
    <property type="nucleotide sequence ID" value="NZ_LT594324.1"/>
</dbReference>
<dbReference type="InterPro" id="IPR013325">
    <property type="entry name" value="RNA_pol_sigma_r2"/>
</dbReference>
<dbReference type="GO" id="GO:0003677">
    <property type="term" value="F:DNA binding"/>
    <property type="evidence" value="ECO:0007669"/>
    <property type="project" value="UniProtKB-KW"/>
</dbReference>
<dbReference type="Pfam" id="PF04542">
    <property type="entry name" value="Sigma70_r2"/>
    <property type="match status" value="1"/>
</dbReference>
<evidence type="ECO:0000256" key="5">
    <source>
        <dbReference type="ARBA" id="ARBA00023163"/>
    </source>
</evidence>
<dbReference type="CDD" id="cd06171">
    <property type="entry name" value="Sigma70_r4"/>
    <property type="match status" value="1"/>
</dbReference>
<dbReference type="Proteomes" id="UP000198765">
    <property type="component" value="Chromosome I"/>
</dbReference>
<keyword evidence="4" id="KW-0238">DNA-binding</keyword>
<dbReference type="GO" id="GO:0006352">
    <property type="term" value="P:DNA-templated transcription initiation"/>
    <property type="evidence" value="ECO:0007669"/>
    <property type="project" value="InterPro"/>
</dbReference>
<sequence length="168" mass="18877">MDAFEGLSEFVRSNTATLSRLAYLLAGNHADAQDLVQSALTKTAVRWRRVSGYDDPVAYVRRVMVNEATSRWRRWRRLRIHPVGGVPERTRPDDAAEAVGRVVLWEALGRLTSRQRALLVLRFYEDRSVQETADLLGCSVGTVKSQTHHALARLRAIAPELAELEVVA</sequence>
<dbReference type="Gene3D" id="1.10.10.10">
    <property type="entry name" value="Winged helix-like DNA-binding domain superfamily/Winged helix DNA-binding domain"/>
    <property type="match status" value="1"/>
</dbReference>
<keyword evidence="9" id="KW-1185">Reference proteome</keyword>
<dbReference type="InterPro" id="IPR036388">
    <property type="entry name" value="WH-like_DNA-bd_sf"/>
</dbReference>
<proteinExistence type="inferred from homology"/>